<evidence type="ECO:0000313" key="7">
    <source>
        <dbReference type="EMBL" id="JAP11389.1"/>
    </source>
</evidence>
<dbReference type="GO" id="GO:0000976">
    <property type="term" value="F:transcription cis-regulatory region binding"/>
    <property type="evidence" value="ECO:0007669"/>
    <property type="project" value="TreeGrafter"/>
</dbReference>
<dbReference type="InterPro" id="IPR036638">
    <property type="entry name" value="HLH_DNA-bd_sf"/>
</dbReference>
<dbReference type="Gene3D" id="4.10.280.10">
    <property type="entry name" value="Helix-loop-helix DNA-binding domain"/>
    <property type="match status" value="1"/>
</dbReference>
<dbReference type="SMART" id="SM00353">
    <property type="entry name" value="HLH"/>
    <property type="match status" value="1"/>
</dbReference>
<evidence type="ECO:0000259" key="6">
    <source>
        <dbReference type="PROSITE" id="PS50888"/>
    </source>
</evidence>
<feature type="domain" description="BHLH" evidence="6">
    <location>
        <begin position="83"/>
        <end position="132"/>
    </location>
</feature>
<sequence length="138" mass="15465">MNTTSHLPVNQVTLGDHHKVAKCGSPQQEEDIIVKQEVAIGNLLSESGNSDFENDDSSTINNIVNRSIKRAKKGDSSNITREMAMDVHVEAERKRREKLNHRFYALRSVVPYVSKMDKASLLGDAVTYINELKAKIKT</sequence>
<name>A0A0V0GU39_SOLCH</name>
<evidence type="ECO:0000256" key="1">
    <source>
        <dbReference type="ARBA" id="ARBA00004123"/>
    </source>
</evidence>
<dbReference type="GO" id="GO:0046983">
    <property type="term" value="F:protein dimerization activity"/>
    <property type="evidence" value="ECO:0007669"/>
    <property type="project" value="InterPro"/>
</dbReference>
<keyword evidence="2 5" id="KW-0805">Transcription regulation</keyword>
<organism evidence="7">
    <name type="scientific">Solanum chacoense</name>
    <name type="common">Chaco potato</name>
    <dbReference type="NCBI Taxonomy" id="4108"/>
    <lineage>
        <taxon>Eukaryota</taxon>
        <taxon>Viridiplantae</taxon>
        <taxon>Streptophyta</taxon>
        <taxon>Embryophyta</taxon>
        <taxon>Tracheophyta</taxon>
        <taxon>Spermatophyta</taxon>
        <taxon>Magnoliopsida</taxon>
        <taxon>eudicotyledons</taxon>
        <taxon>Gunneridae</taxon>
        <taxon>Pentapetalae</taxon>
        <taxon>asterids</taxon>
        <taxon>lamiids</taxon>
        <taxon>Solanales</taxon>
        <taxon>Solanaceae</taxon>
        <taxon>Solanoideae</taxon>
        <taxon>Solaneae</taxon>
        <taxon>Solanum</taxon>
    </lineage>
</organism>
<dbReference type="AlphaFoldDB" id="A0A0V0GU39"/>
<evidence type="ECO:0000256" key="3">
    <source>
        <dbReference type="ARBA" id="ARBA00023163"/>
    </source>
</evidence>
<evidence type="ECO:0000256" key="4">
    <source>
        <dbReference type="ARBA" id="ARBA00023242"/>
    </source>
</evidence>
<dbReference type="GO" id="GO:0003700">
    <property type="term" value="F:DNA-binding transcription factor activity"/>
    <property type="evidence" value="ECO:0007669"/>
    <property type="project" value="InterPro"/>
</dbReference>
<evidence type="ECO:0000256" key="2">
    <source>
        <dbReference type="ARBA" id="ARBA00023015"/>
    </source>
</evidence>
<dbReference type="GO" id="GO:0005634">
    <property type="term" value="C:nucleus"/>
    <property type="evidence" value="ECO:0007669"/>
    <property type="project" value="UniProtKB-SubCell"/>
</dbReference>
<keyword evidence="4 5" id="KW-0539">Nucleus</keyword>
<evidence type="ECO:0000256" key="5">
    <source>
        <dbReference type="RuleBase" id="RU369104"/>
    </source>
</evidence>
<dbReference type="InterPro" id="IPR045084">
    <property type="entry name" value="AIB/MYC-like"/>
</dbReference>
<dbReference type="SUPFAM" id="SSF47459">
    <property type="entry name" value="HLH, helix-loop-helix DNA-binding domain"/>
    <property type="match status" value="1"/>
</dbReference>
<dbReference type="PROSITE" id="PS50888">
    <property type="entry name" value="BHLH"/>
    <property type="match status" value="1"/>
</dbReference>
<proteinExistence type="predicted"/>
<protein>
    <recommendedName>
        <fullName evidence="5">Transcription factor</fullName>
        <shortName evidence="5">bHLH transcription factor</shortName>
    </recommendedName>
    <alternativeName>
        <fullName evidence="5">Basic helix-loop-helix protein</fullName>
    </alternativeName>
</protein>
<keyword evidence="3 5" id="KW-0804">Transcription</keyword>
<reference evidence="7" key="1">
    <citation type="submission" date="2015-12" db="EMBL/GenBank/DDBJ databases">
        <title>Gene expression during late stages of embryo sac development: a critical building block for successful pollen-pistil interactions.</title>
        <authorList>
            <person name="Liu Y."/>
            <person name="Joly V."/>
            <person name="Sabar M."/>
            <person name="Matton D.P."/>
        </authorList>
    </citation>
    <scope>NUCLEOTIDE SEQUENCE</scope>
</reference>
<dbReference type="EMBL" id="GEDG01031408">
    <property type="protein sequence ID" value="JAP11389.1"/>
    <property type="molecule type" value="Transcribed_RNA"/>
</dbReference>
<dbReference type="Pfam" id="PF00010">
    <property type="entry name" value="HLH"/>
    <property type="match status" value="1"/>
</dbReference>
<dbReference type="PANTHER" id="PTHR11514">
    <property type="entry name" value="MYC"/>
    <property type="match status" value="1"/>
</dbReference>
<dbReference type="InterPro" id="IPR011598">
    <property type="entry name" value="bHLH_dom"/>
</dbReference>
<accession>A0A0V0GU39</accession>
<comment type="subcellular location">
    <subcellularLocation>
        <location evidence="1 5">Nucleus</location>
    </subcellularLocation>
</comment>
<dbReference type="PANTHER" id="PTHR11514:SF102">
    <property type="entry name" value="TRANSCRIPTION FACTOR"/>
    <property type="match status" value="1"/>
</dbReference>